<keyword evidence="6 7" id="KW-0472">Membrane</keyword>
<comment type="subcellular location">
    <subcellularLocation>
        <location evidence="1">Membrane</location>
        <topology evidence="1">Multi-pass membrane protein</topology>
    </subcellularLocation>
</comment>
<feature type="domain" description="PIG-P" evidence="9">
    <location>
        <begin position="21"/>
        <end position="136"/>
    </location>
</feature>
<dbReference type="InterPro" id="IPR016542">
    <property type="entry name" value="PIG-P_GPI19"/>
</dbReference>
<evidence type="ECO:0000256" key="8">
    <source>
        <dbReference type="SAM" id="Phobius"/>
    </source>
</evidence>
<keyword evidence="11" id="KW-1185">Reference proteome</keyword>
<comment type="caution">
    <text evidence="10">The sequence shown here is derived from an EMBL/GenBank/DDBJ whole genome shotgun (WGS) entry which is preliminary data.</text>
</comment>
<comment type="function">
    <text evidence="7">Part of the complex catalyzing the transfer of N-acetylglucosamine from UDP-N-acetylglucosamine to phosphatidylinositol, the first step of GPI biosynthesis.</text>
</comment>
<proteinExistence type="inferred from homology"/>
<evidence type="ECO:0000313" key="11">
    <source>
        <dbReference type="Proteomes" id="UP001558713"/>
    </source>
</evidence>
<dbReference type="GO" id="GO:0017176">
    <property type="term" value="F:phosphatidylinositol N-acetylglucosaminyltransferase activity"/>
    <property type="evidence" value="ECO:0007669"/>
    <property type="project" value="UniProtKB-UniRule"/>
</dbReference>
<dbReference type="AlphaFoldDB" id="A0ABD1BAX0"/>
<evidence type="ECO:0000256" key="6">
    <source>
        <dbReference type="ARBA" id="ARBA00023136"/>
    </source>
</evidence>
<comment type="pathway">
    <text evidence="2 7">Glycolipid biosynthesis; glycosylphosphatidylinositol-anchor biosynthesis.</text>
</comment>
<keyword evidence="7" id="KW-0808">Transferase</keyword>
<evidence type="ECO:0000256" key="1">
    <source>
        <dbReference type="ARBA" id="ARBA00004141"/>
    </source>
</evidence>
<dbReference type="GO" id="GO:0016020">
    <property type="term" value="C:membrane"/>
    <property type="evidence" value="ECO:0007669"/>
    <property type="project" value="UniProtKB-SubCell"/>
</dbReference>
<dbReference type="EMBL" id="JBANAX010000280">
    <property type="protein sequence ID" value="KAL1215944.1"/>
    <property type="molecule type" value="Genomic_DNA"/>
</dbReference>
<dbReference type="PANTHER" id="PTHR47681:SF3">
    <property type="entry name" value="PHOSPHATIDYLINOSITOL N-ACETYLGLUCOSAMINYLTRANSFERASE SUBUNIT P-RELATED"/>
    <property type="match status" value="1"/>
</dbReference>
<evidence type="ECO:0000256" key="3">
    <source>
        <dbReference type="ARBA" id="ARBA00022502"/>
    </source>
</evidence>
<evidence type="ECO:0000256" key="7">
    <source>
        <dbReference type="PIRNR" id="PIRNR008765"/>
    </source>
</evidence>
<accession>A0ABD1BAX0</accession>
<evidence type="ECO:0000259" key="9">
    <source>
        <dbReference type="Pfam" id="PF08510"/>
    </source>
</evidence>
<feature type="transmembrane region" description="Helical" evidence="8">
    <location>
        <begin position="21"/>
        <end position="45"/>
    </location>
</feature>
<organism evidence="10 11">
    <name type="scientific">Cardamine amara subsp. amara</name>
    <dbReference type="NCBI Taxonomy" id="228776"/>
    <lineage>
        <taxon>Eukaryota</taxon>
        <taxon>Viridiplantae</taxon>
        <taxon>Streptophyta</taxon>
        <taxon>Embryophyta</taxon>
        <taxon>Tracheophyta</taxon>
        <taxon>Spermatophyta</taxon>
        <taxon>Magnoliopsida</taxon>
        <taxon>eudicotyledons</taxon>
        <taxon>Gunneridae</taxon>
        <taxon>Pentapetalae</taxon>
        <taxon>rosids</taxon>
        <taxon>malvids</taxon>
        <taxon>Brassicales</taxon>
        <taxon>Brassicaceae</taxon>
        <taxon>Cardamineae</taxon>
        <taxon>Cardamine</taxon>
    </lineage>
</organism>
<feature type="transmembrane region" description="Helical" evidence="8">
    <location>
        <begin position="65"/>
        <end position="87"/>
    </location>
</feature>
<dbReference type="PANTHER" id="PTHR47681">
    <property type="entry name" value="PHOSPHATIDYLINOSITOL N-ACETYLGLUCOSAMINYLTRANSFERASE SUBUNIT P-RELATED"/>
    <property type="match status" value="1"/>
</dbReference>
<comment type="similarity">
    <text evidence="7">Belongs to the PIGP family.</text>
</comment>
<evidence type="ECO:0000313" key="10">
    <source>
        <dbReference type="EMBL" id="KAL1215944.1"/>
    </source>
</evidence>
<dbReference type="Proteomes" id="UP001558713">
    <property type="component" value="Unassembled WGS sequence"/>
</dbReference>
<dbReference type="Pfam" id="PF08510">
    <property type="entry name" value="PIG-P"/>
    <property type="match status" value="1"/>
</dbReference>
<evidence type="ECO:0000256" key="2">
    <source>
        <dbReference type="ARBA" id="ARBA00004687"/>
    </source>
</evidence>
<dbReference type="InterPro" id="IPR013717">
    <property type="entry name" value="PIG-P"/>
</dbReference>
<name>A0ABD1BAX0_CARAN</name>
<keyword evidence="10" id="KW-0328">Glycosyltransferase</keyword>
<keyword evidence="3 7" id="KW-0337">GPI-anchor biosynthesis</keyword>
<sequence>MEEEAHLVNSQRRVLRKNQEAEVYGFVGSISIVVTTVIFLIWAYVPDEFLKFIEYFPNKYWAMAMPTYLMMTVLSALVFYIGLNFMATSTPTSLHTLFDEYSREAESFVLLMNKEEDMPIDPISDIDITRINDIMFGSSHGKR</sequence>
<evidence type="ECO:0000256" key="4">
    <source>
        <dbReference type="ARBA" id="ARBA00022692"/>
    </source>
</evidence>
<gene>
    <name evidence="10" type="ORF">V5N11_028940</name>
</gene>
<keyword evidence="5 8" id="KW-1133">Transmembrane helix</keyword>
<protein>
    <recommendedName>
        <fullName evidence="7">Phosphatidylinositol N-acetylglucosaminyltransferase subunit P</fullName>
    </recommendedName>
</protein>
<keyword evidence="4 8" id="KW-0812">Transmembrane</keyword>
<dbReference type="GO" id="GO:0006506">
    <property type="term" value="P:GPI anchor biosynthetic process"/>
    <property type="evidence" value="ECO:0007669"/>
    <property type="project" value="UniProtKB-KW"/>
</dbReference>
<dbReference type="PIRSF" id="PIRSF008765">
    <property type="entry name" value="PIG-P_GPI19"/>
    <property type="match status" value="1"/>
</dbReference>
<reference evidence="10 11" key="1">
    <citation type="submission" date="2024-04" db="EMBL/GenBank/DDBJ databases">
        <title>Genome assembly C_amara_ONT_v2.</title>
        <authorList>
            <person name="Yant L."/>
            <person name="Moore C."/>
            <person name="Slenker M."/>
        </authorList>
    </citation>
    <scope>NUCLEOTIDE SEQUENCE [LARGE SCALE GENOMIC DNA]</scope>
    <source>
        <tissue evidence="10">Leaf</tissue>
    </source>
</reference>
<evidence type="ECO:0000256" key="5">
    <source>
        <dbReference type="ARBA" id="ARBA00022989"/>
    </source>
</evidence>